<dbReference type="PANTHER" id="PTHR11547">
    <property type="entry name" value="ARGININE OR CREATINE KINASE"/>
    <property type="match status" value="1"/>
</dbReference>
<dbReference type="PROSITE" id="PS00112">
    <property type="entry name" value="PHOSPHAGEN_KINASE"/>
    <property type="match status" value="1"/>
</dbReference>
<dbReference type="InterPro" id="IPR000749">
    <property type="entry name" value="ATP-guanido_PTrfase"/>
</dbReference>
<evidence type="ECO:0000259" key="7">
    <source>
        <dbReference type="PROSITE" id="PS51510"/>
    </source>
</evidence>
<evidence type="ECO:0000256" key="6">
    <source>
        <dbReference type="RuleBase" id="RU000505"/>
    </source>
</evidence>
<evidence type="ECO:0000256" key="3">
    <source>
        <dbReference type="ARBA" id="ARBA00022777"/>
    </source>
</evidence>
<dbReference type="PROSITE" id="PS51510">
    <property type="entry name" value="PHOSPHAGEN_KINASE_C"/>
    <property type="match status" value="1"/>
</dbReference>
<feature type="binding site" evidence="5">
    <location>
        <begin position="186"/>
        <end position="191"/>
    </location>
    <ligand>
        <name>ATP</name>
        <dbReference type="ChEBI" id="CHEBI:30616"/>
    </ligand>
</feature>
<keyword evidence="1 5" id="KW-0808">Transferase</keyword>
<dbReference type="PANTHER" id="PTHR11547:SF38">
    <property type="entry name" value="ARGININE KINASE 1-RELATED"/>
    <property type="match status" value="1"/>
</dbReference>
<evidence type="ECO:0000256" key="1">
    <source>
        <dbReference type="ARBA" id="ARBA00022679"/>
    </source>
</evidence>
<dbReference type="Proteomes" id="UP000623172">
    <property type="component" value="Unassembled WGS sequence"/>
</dbReference>
<dbReference type="Pfam" id="PF00217">
    <property type="entry name" value="ATP-gua_Ptrans"/>
    <property type="match status" value="1"/>
</dbReference>
<organism evidence="8 9">
    <name type="scientific">Gehongia tenuis</name>
    <dbReference type="NCBI Taxonomy" id="2763655"/>
    <lineage>
        <taxon>Bacteria</taxon>
        <taxon>Bacillati</taxon>
        <taxon>Bacillota</taxon>
        <taxon>Clostridia</taxon>
        <taxon>Christensenellales</taxon>
        <taxon>Christensenellaceae</taxon>
        <taxon>Gehongia</taxon>
    </lineage>
</organism>
<evidence type="ECO:0000313" key="9">
    <source>
        <dbReference type="Proteomes" id="UP000623172"/>
    </source>
</evidence>
<keyword evidence="3 5" id="KW-0418">Kinase</keyword>
<dbReference type="AlphaFoldDB" id="A0A926D4C8"/>
<feature type="binding site" evidence="5">
    <location>
        <position position="104"/>
    </location>
    <ligand>
        <name>ATP</name>
        <dbReference type="ChEBI" id="CHEBI:30616"/>
    </ligand>
</feature>
<dbReference type="EMBL" id="JACRSR010000001">
    <property type="protein sequence ID" value="MBC8531219.1"/>
    <property type="molecule type" value="Genomic_DNA"/>
</dbReference>
<dbReference type="InterPro" id="IPR022414">
    <property type="entry name" value="ATP-guanido_PTrfase_cat"/>
</dbReference>
<feature type="binding site" evidence="5">
    <location>
        <position position="71"/>
    </location>
    <ligand>
        <name>ATP</name>
        <dbReference type="ChEBI" id="CHEBI:30616"/>
    </ligand>
</feature>
<feature type="binding site" evidence="5">
    <location>
        <begin position="14"/>
        <end position="18"/>
    </location>
    <ligand>
        <name>ATP</name>
        <dbReference type="ChEBI" id="CHEBI:30616"/>
    </ligand>
</feature>
<dbReference type="SUPFAM" id="SSF55931">
    <property type="entry name" value="Glutamine synthetase/guanido kinase"/>
    <property type="match status" value="1"/>
</dbReference>
<feature type="domain" description="Phosphagen kinase C-terminal" evidence="7">
    <location>
        <begin position="11"/>
        <end position="233"/>
    </location>
</feature>
<keyword evidence="9" id="KW-1185">Reference proteome</keyword>
<proteinExistence type="inferred from homology"/>
<name>A0A926D4C8_9FIRM</name>
<dbReference type="GO" id="GO:0005524">
    <property type="term" value="F:ATP binding"/>
    <property type="evidence" value="ECO:0007669"/>
    <property type="project" value="UniProtKB-UniRule"/>
</dbReference>
<dbReference type="CDD" id="cd07930">
    <property type="entry name" value="bacterial_phosphagen_kinase"/>
    <property type="match status" value="1"/>
</dbReference>
<dbReference type="GO" id="GO:0046314">
    <property type="term" value="P:phosphocreatine biosynthetic process"/>
    <property type="evidence" value="ECO:0007669"/>
    <property type="project" value="InterPro"/>
</dbReference>
<keyword evidence="2 5" id="KW-0547">Nucleotide-binding</keyword>
<dbReference type="InterPro" id="IPR023660">
    <property type="entry name" value="Arg_Kinase"/>
</dbReference>
<comment type="similarity">
    <text evidence="5 6">Belongs to the ATP:guanido phosphotransferase family.</text>
</comment>
<accession>A0A926D4C8</accession>
<sequence length="335" mass="37954">MEEWMEQKKSVILSSRVRLARNYKDYPFPDRLNEKGCEEIVEQVGRALDGFRKIVVGEVDDTTKYLLVERHLASRELMDNPCGALFFNEEETLAVMVGEEDHLRLQSLEPGLGLRTAYERIDELDRKLEKVLPYAYDPQWGYLSSCPTNVGTGMRASALVHLPALSMTGQMDNMARAVSKLGITVRGMYGEGSEPMGDLFQISNQLTLGRTEEELISRVQTTVESLAELELEGRRTLLEYGHLDLEDRLNRAYGLMLYAKKLELPEFMRLISDVLLGAEMELLPVRAVEPLQDLLVTMQPAGLAKTMGDEMSPAKINILRAKKVQEVLRDLKEED</sequence>
<reference evidence="8" key="1">
    <citation type="submission" date="2020-08" db="EMBL/GenBank/DDBJ databases">
        <title>Genome public.</title>
        <authorList>
            <person name="Liu C."/>
            <person name="Sun Q."/>
        </authorList>
    </citation>
    <scope>NUCLEOTIDE SEQUENCE</scope>
    <source>
        <strain evidence="8">NSJ-53</strain>
    </source>
</reference>
<evidence type="ECO:0000256" key="2">
    <source>
        <dbReference type="ARBA" id="ARBA00022741"/>
    </source>
</evidence>
<dbReference type="Gene3D" id="3.30.590.10">
    <property type="entry name" value="Glutamine synthetase/guanido kinase, catalytic domain"/>
    <property type="match status" value="1"/>
</dbReference>
<protein>
    <submittedName>
        <fullName evidence="8">Protein arginine kinase</fullName>
    </submittedName>
</protein>
<dbReference type="InterPro" id="IPR014746">
    <property type="entry name" value="Gln_synth/guanido_kin_cat_dom"/>
</dbReference>
<comment type="caution">
    <text evidence="8">The sequence shown here is derived from an EMBL/GenBank/DDBJ whole genome shotgun (WGS) entry which is preliminary data.</text>
</comment>
<feature type="binding site" evidence="5">
    <location>
        <begin position="155"/>
        <end position="159"/>
    </location>
    <ligand>
        <name>ATP</name>
        <dbReference type="ChEBI" id="CHEBI:30616"/>
    </ligand>
</feature>
<evidence type="ECO:0000256" key="5">
    <source>
        <dbReference type="PROSITE-ProRule" id="PRU00843"/>
    </source>
</evidence>
<evidence type="ECO:0000313" key="8">
    <source>
        <dbReference type="EMBL" id="MBC8531219.1"/>
    </source>
</evidence>
<gene>
    <name evidence="8" type="ORF">H8696_05070</name>
</gene>
<evidence type="ECO:0000256" key="4">
    <source>
        <dbReference type="ARBA" id="ARBA00022840"/>
    </source>
</evidence>
<dbReference type="GO" id="GO:0004111">
    <property type="term" value="F:creatine kinase activity"/>
    <property type="evidence" value="ECO:0007669"/>
    <property type="project" value="InterPro"/>
</dbReference>
<dbReference type="RefSeq" id="WP_249315433.1">
    <property type="nucleotide sequence ID" value="NZ_JACRSR010000001.1"/>
</dbReference>
<keyword evidence="4 5" id="KW-0067">ATP-binding</keyword>
<dbReference type="InterPro" id="IPR022415">
    <property type="entry name" value="ATP-guanido_PTrfase_AS"/>
</dbReference>
<dbReference type="GO" id="GO:0005615">
    <property type="term" value="C:extracellular space"/>
    <property type="evidence" value="ECO:0007669"/>
    <property type="project" value="TreeGrafter"/>
</dbReference>